<keyword evidence="1" id="KW-0812">Transmembrane</keyword>
<accession>S5YX14</accession>
<evidence type="ECO:0000256" key="1">
    <source>
        <dbReference type="SAM" id="Phobius"/>
    </source>
</evidence>
<feature type="transmembrane region" description="Helical" evidence="1">
    <location>
        <begin position="53"/>
        <end position="74"/>
    </location>
</feature>
<gene>
    <name evidence="2" type="ORF">JCM7686_2700</name>
</gene>
<name>S5YX14_PARAH</name>
<dbReference type="OrthoDB" id="7774267at2"/>
<feature type="transmembrane region" description="Helical" evidence="1">
    <location>
        <begin position="86"/>
        <end position="105"/>
    </location>
</feature>
<keyword evidence="1" id="KW-1133">Transmembrane helix</keyword>
<reference evidence="2 3" key="1">
    <citation type="journal article" date="2014" name="BMC Genomics">
        <title>Architecture and functions of a multipartite genome of the methylotrophic bacterium Paracoccus aminophilus JCM 7686, containing primary and secondary chromids.</title>
        <authorList>
            <person name="Dziewit L."/>
            <person name="Czarnecki J."/>
            <person name="Wibberg D."/>
            <person name="Radlinska M."/>
            <person name="Mrozek P."/>
            <person name="Szymczak M."/>
            <person name="Schluter A."/>
            <person name="Puhler A."/>
            <person name="Bartosik D."/>
        </authorList>
    </citation>
    <scope>NUCLEOTIDE SEQUENCE [LARGE SCALE GENOMIC DNA]</scope>
    <source>
        <strain evidence="2">JCM 7686</strain>
    </source>
</reference>
<sequence length="272" mass="30038">MLSAIATLRDWYIRQRLRLRELRRICMKQTTVAALLWLIGLIVIVLVPLPTLALTLAALFIALLPVSVLLLWLIHIPAIWNIHASLVAIIVFASTALLSVVGRYLSGVILNDMFAEAPSFFPIAYATGTFFGTVFAMVVLLACCTLVILCFNLILMLFSSAAHHLSWVAGLSHPYRRRGWYNLGSALIFILAFLGTTISAAVLLERSETVLQWVAVEADFFPDHHCATSGWPEGITRVAFVGDEQVLGYLGVEDRIVVLPCQRRPLQGGAPR</sequence>
<feature type="transmembrane region" description="Helical" evidence="1">
    <location>
        <begin position="125"/>
        <end position="158"/>
    </location>
</feature>
<dbReference type="Proteomes" id="UP000015480">
    <property type="component" value="Chromosome"/>
</dbReference>
<proteinExistence type="predicted"/>
<protein>
    <submittedName>
        <fullName evidence="2">Uncharacterized protein</fullName>
    </submittedName>
</protein>
<dbReference type="AlphaFoldDB" id="S5YX14"/>
<evidence type="ECO:0000313" key="2">
    <source>
        <dbReference type="EMBL" id="AGT09756.1"/>
    </source>
</evidence>
<evidence type="ECO:0000313" key="3">
    <source>
        <dbReference type="Proteomes" id="UP000015480"/>
    </source>
</evidence>
<dbReference type="HOGENOM" id="CLU_1022501_0_0_5"/>
<keyword evidence="1" id="KW-0472">Membrane</keyword>
<dbReference type="STRING" id="1367847.JCM7686_2700"/>
<dbReference type="PATRIC" id="fig|1367847.3.peg.2702"/>
<feature type="transmembrane region" description="Helical" evidence="1">
    <location>
        <begin position="179"/>
        <end position="204"/>
    </location>
</feature>
<dbReference type="KEGG" id="pami:JCM7686_2700"/>
<feature type="transmembrane region" description="Helical" evidence="1">
    <location>
        <begin position="25"/>
        <end position="47"/>
    </location>
</feature>
<keyword evidence="3" id="KW-1185">Reference proteome</keyword>
<dbReference type="RefSeq" id="WP_020951394.1">
    <property type="nucleotide sequence ID" value="NC_022041.1"/>
</dbReference>
<organism evidence="2 3">
    <name type="scientific">Paracoccus aminophilus JCM 7686</name>
    <dbReference type="NCBI Taxonomy" id="1367847"/>
    <lineage>
        <taxon>Bacteria</taxon>
        <taxon>Pseudomonadati</taxon>
        <taxon>Pseudomonadota</taxon>
        <taxon>Alphaproteobacteria</taxon>
        <taxon>Rhodobacterales</taxon>
        <taxon>Paracoccaceae</taxon>
        <taxon>Paracoccus</taxon>
    </lineage>
</organism>
<dbReference type="EMBL" id="CP006650">
    <property type="protein sequence ID" value="AGT09756.1"/>
    <property type="molecule type" value="Genomic_DNA"/>
</dbReference>